<comment type="similarity">
    <text evidence="1">Belongs to the membrane fusion protein (MFP) (TC 8.A.1) family.</text>
</comment>
<dbReference type="PANTHER" id="PTHR30469">
    <property type="entry name" value="MULTIDRUG RESISTANCE PROTEIN MDTA"/>
    <property type="match status" value="1"/>
</dbReference>
<dbReference type="NCBIfam" id="TIGR01730">
    <property type="entry name" value="RND_mfp"/>
    <property type="match status" value="1"/>
</dbReference>
<gene>
    <name evidence="4" type="ORF">KK083_29785</name>
</gene>
<feature type="chain" id="PRO_5042987438" evidence="2">
    <location>
        <begin position="19"/>
        <end position="350"/>
    </location>
</feature>
<keyword evidence="5" id="KW-1185">Reference proteome</keyword>
<sequence>MKKLFIVLLPLTAWIVQACSSSEGKNNTITNTDQIPVKVMKLEKKTVSAQVQASGQFTTDDETFLSFKTGGVIDKILVKEGDAVRRGQLLATLNLTEINAQVSQAKLAFEKAERDHARVSNLYRDSVATLEQYQNAKTGLDVATQQYEAAKFNRSYSEIRALSNGFVLRKLASEGQVIQSGTAVVQTNGANKGKWLLKTSVSDKEWSQIAVNDKAIVRTDAADGQTFPAVVSRKSESTDPSTGSFTIELTLTGKLPSSIATGMFGKAVITPTQSAQAWSIPYDALLDGDAQSGYAFVTDDLKTARKAKVTVTGISHDHVMVSSGLENAEALIIAGSAYLRDNSPIRITDQ</sequence>
<dbReference type="EMBL" id="JAHESF010000058">
    <property type="protein sequence ID" value="MBT1701121.1"/>
    <property type="molecule type" value="Genomic_DNA"/>
</dbReference>
<feature type="domain" description="CzcB-like barrel-sandwich hybrid" evidence="3">
    <location>
        <begin position="68"/>
        <end position="185"/>
    </location>
</feature>
<dbReference type="Gene3D" id="2.40.420.20">
    <property type="match status" value="1"/>
</dbReference>
<proteinExistence type="inferred from homology"/>
<evidence type="ECO:0000256" key="1">
    <source>
        <dbReference type="ARBA" id="ARBA00009477"/>
    </source>
</evidence>
<name>A0AAP2GM43_9BACT</name>
<evidence type="ECO:0000313" key="5">
    <source>
        <dbReference type="Proteomes" id="UP001319200"/>
    </source>
</evidence>
<dbReference type="GO" id="GO:1990281">
    <property type="term" value="C:efflux pump complex"/>
    <property type="evidence" value="ECO:0007669"/>
    <property type="project" value="TreeGrafter"/>
</dbReference>
<evidence type="ECO:0000313" key="4">
    <source>
        <dbReference type="EMBL" id="MBT1701121.1"/>
    </source>
</evidence>
<evidence type="ECO:0000259" key="3">
    <source>
        <dbReference type="Pfam" id="PF25973"/>
    </source>
</evidence>
<organism evidence="4 5">
    <name type="scientific">Chryseosolibacter histidini</name>
    <dbReference type="NCBI Taxonomy" id="2782349"/>
    <lineage>
        <taxon>Bacteria</taxon>
        <taxon>Pseudomonadati</taxon>
        <taxon>Bacteroidota</taxon>
        <taxon>Cytophagia</taxon>
        <taxon>Cytophagales</taxon>
        <taxon>Chryseotaleaceae</taxon>
        <taxon>Chryseosolibacter</taxon>
    </lineage>
</organism>
<dbReference type="Gene3D" id="2.40.50.100">
    <property type="match status" value="1"/>
</dbReference>
<evidence type="ECO:0000256" key="2">
    <source>
        <dbReference type="SAM" id="SignalP"/>
    </source>
</evidence>
<dbReference type="InterPro" id="IPR058647">
    <property type="entry name" value="BSH_CzcB-like"/>
</dbReference>
<dbReference type="Proteomes" id="UP001319200">
    <property type="component" value="Unassembled WGS sequence"/>
</dbReference>
<keyword evidence="2" id="KW-0732">Signal</keyword>
<reference evidence="4 5" key="1">
    <citation type="submission" date="2021-05" db="EMBL/GenBank/DDBJ databases">
        <title>A Polyphasic approach of four new species of the genus Ohtaekwangia: Ohtaekwangia histidinii sp. nov., Ohtaekwangia cretensis sp. nov., Ohtaekwangia indiensis sp. nov., Ohtaekwangia reichenbachii sp. nov. from diverse environment.</title>
        <authorList>
            <person name="Octaviana S."/>
        </authorList>
    </citation>
    <scope>NUCLEOTIDE SEQUENCE [LARGE SCALE GENOMIC DNA]</scope>
    <source>
        <strain evidence="4 5">PWU4</strain>
    </source>
</reference>
<protein>
    <submittedName>
        <fullName evidence="4">Efflux RND transporter periplasmic adaptor subunit</fullName>
    </submittedName>
</protein>
<dbReference type="InterPro" id="IPR006143">
    <property type="entry name" value="RND_pump_MFP"/>
</dbReference>
<dbReference type="Gene3D" id="2.40.30.170">
    <property type="match status" value="1"/>
</dbReference>
<dbReference type="AlphaFoldDB" id="A0AAP2GM43"/>
<dbReference type="Pfam" id="PF25973">
    <property type="entry name" value="BSH_CzcB"/>
    <property type="match status" value="1"/>
</dbReference>
<comment type="caution">
    <text evidence="4">The sequence shown here is derived from an EMBL/GenBank/DDBJ whole genome shotgun (WGS) entry which is preliminary data.</text>
</comment>
<dbReference type="GO" id="GO:0015562">
    <property type="term" value="F:efflux transmembrane transporter activity"/>
    <property type="evidence" value="ECO:0007669"/>
    <property type="project" value="TreeGrafter"/>
</dbReference>
<dbReference type="RefSeq" id="WP_254169808.1">
    <property type="nucleotide sequence ID" value="NZ_JAHESF010000058.1"/>
</dbReference>
<feature type="signal peptide" evidence="2">
    <location>
        <begin position="1"/>
        <end position="18"/>
    </location>
</feature>
<dbReference type="PROSITE" id="PS51257">
    <property type="entry name" value="PROKAR_LIPOPROTEIN"/>
    <property type="match status" value="1"/>
</dbReference>
<dbReference type="SUPFAM" id="SSF111369">
    <property type="entry name" value="HlyD-like secretion proteins"/>
    <property type="match status" value="1"/>
</dbReference>
<accession>A0AAP2GM43</accession>